<gene>
    <name evidence="3" type="ORF">G4D54_08355</name>
</gene>
<dbReference type="PANTHER" id="PTHR30185">
    <property type="entry name" value="CRYPTIC BETA-GLUCOSIDE BGL OPERON ANTITERMINATOR"/>
    <property type="match status" value="1"/>
</dbReference>
<dbReference type="GO" id="GO:0006355">
    <property type="term" value="P:regulation of DNA-templated transcription"/>
    <property type="evidence" value="ECO:0007669"/>
    <property type="project" value="InterPro"/>
</dbReference>
<sequence>MKITQVFNNNVVLVCADKGEMVVLGTGIGFRKKAGDEIDTSLIKKKFILEKTQQFNEIASVFEMLDQEELEIIFEIVNDVKQRLDLKISDSIYPALADHIHYVIQRARSNMSLKCPLSNEVRYLYPQEYKVCLDYVVWLNQKFDVHLKEDEACSIVLHLFNAERDDVTFDQTVKETKIMKDIVDIVRLNYGMEFDEHSFVYHRFILHLQYFAKRILHQETFESNDISLVELVKTNYQKAFNCVEKIADYLMDTYSYKISNDEFVYLTIHIKKITEK</sequence>
<dbReference type="GO" id="GO:0003723">
    <property type="term" value="F:RNA binding"/>
    <property type="evidence" value="ECO:0007669"/>
    <property type="project" value="InterPro"/>
</dbReference>
<dbReference type="AlphaFoldDB" id="A0AAP9SE84"/>
<dbReference type="InterPro" id="IPR011608">
    <property type="entry name" value="PRD"/>
</dbReference>
<feature type="domain" description="PRD" evidence="2">
    <location>
        <begin position="64"/>
        <end position="169"/>
    </location>
</feature>
<evidence type="ECO:0000313" key="3">
    <source>
        <dbReference type="EMBL" id="QJA02430.1"/>
    </source>
</evidence>
<dbReference type="PROSITE" id="PS51372">
    <property type="entry name" value="PRD_2"/>
    <property type="match status" value="2"/>
</dbReference>
<dbReference type="GeneID" id="61925542"/>
<dbReference type="Gene3D" id="2.30.24.10">
    <property type="entry name" value="CAT RNA-binding domain"/>
    <property type="match status" value="1"/>
</dbReference>
<evidence type="ECO:0000259" key="2">
    <source>
        <dbReference type="PROSITE" id="PS51372"/>
    </source>
</evidence>
<feature type="domain" description="PRD" evidence="2">
    <location>
        <begin position="170"/>
        <end position="276"/>
    </location>
</feature>
<dbReference type="InterPro" id="IPR036650">
    <property type="entry name" value="CAT_RNA-bd_dom_sf"/>
</dbReference>
<dbReference type="SUPFAM" id="SSF63520">
    <property type="entry name" value="PTS-regulatory domain, PRD"/>
    <property type="match status" value="2"/>
</dbReference>
<dbReference type="Proteomes" id="UP000503330">
    <property type="component" value="Chromosome"/>
</dbReference>
<evidence type="ECO:0000313" key="4">
    <source>
        <dbReference type="Proteomes" id="UP000503330"/>
    </source>
</evidence>
<reference evidence="3 4" key="1">
    <citation type="submission" date="2020-02" db="EMBL/GenBank/DDBJ databases">
        <authorList>
            <person name="Kociolek L.K."/>
            <person name="Ozer E.A."/>
        </authorList>
    </citation>
    <scope>NUCLEOTIDE SEQUENCE [LARGE SCALE GENOMIC DNA]</scope>
    <source>
        <strain evidence="3 4">ATCC 14501</strain>
    </source>
</reference>
<accession>A0AAP9SE84</accession>
<dbReference type="Gene3D" id="1.10.1790.10">
    <property type="entry name" value="PRD domain"/>
    <property type="match status" value="2"/>
</dbReference>
<protein>
    <submittedName>
        <fullName evidence="3">PRD domain-containing protein</fullName>
    </submittedName>
</protein>
<dbReference type="InterPro" id="IPR004341">
    <property type="entry name" value="CAT_RNA-bd_dom"/>
</dbReference>
<keyword evidence="1" id="KW-0677">Repeat</keyword>
<dbReference type="Pfam" id="PF00874">
    <property type="entry name" value="PRD"/>
    <property type="match status" value="2"/>
</dbReference>
<dbReference type="PANTHER" id="PTHR30185:SF15">
    <property type="entry name" value="CRYPTIC BETA-GLUCOSIDE BGL OPERON ANTITERMINATOR"/>
    <property type="match status" value="1"/>
</dbReference>
<name>A0AAP9SE84_CLOIN</name>
<evidence type="ECO:0000256" key="1">
    <source>
        <dbReference type="ARBA" id="ARBA00022737"/>
    </source>
</evidence>
<dbReference type="Pfam" id="PF03123">
    <property type="entry name" value="CAT_RBD"/>
    <property type="match status" value="1"/>
</dbReference>
<dbReference type="InterPro" id="IPR050661">
    <property type="entry name" value="BglG_antiterminators"/>
</dbReference>
<dbReference type="EMBL" id="CP048838">
    <property type="protein sequence ID" value="QJA02430.1"/>
    <property type="molecule type" value="Genomic_DNA"/>
</dbReference>
<dbReference type="InterPro" id="IPR036634">
    <property type="entry name" value="PRD_sf"/>
</dbReference>
<dbReference type="SMART" id="SM01061">
    <property type="entry name" value="CAT_RBD"/>
    <property type="match status" value="1"/>
</dbReference>
<organism evidence="3 4">
    <name type="scientific">Clostridium innocuum</name>
    <dbReference type="NCBI Taxonomy" id="1522"/>
    <lineage>
        <taxon>Bacteria</taxon>
        <taxon>Bacillati</taxon>
        <taxon>Bacillota</taxon>
        <taxon>Clostridia</taxon>
        <taxon>Eubacteriales</taxon>
        <taxon>Clostridiaceae</taxon>
        <taxon>Clostridium</taxon>
    </lineage>
</organism>
<dbReference type="RefSeq" id="WP_002608504.1">
    <property type="nucleotide sequence ID" value="NZ_BAAACC010000019.1"/>
</dbReference>
<dbReference type="SUPFAM" id="SSF50151">
    <property type="entry name" value="SacY-like RNA-binding domain"/>
    <property type="match status" value="1"/>
</dbReference>
<proteinExistence type="predicted"/>